<dbReference type="InterPro" id="IPR027267">
    <property type="entry name" value="AH/BAR_dom_sf"/>
</dbReference>
<feature type="compositionally biased region" description="Basic and acidic residues" evidence="1">
    <location>
        <begin position="92"/>
        <end position="101"/>
    </location>
</feature>
<comment type="caution">
    <text evidence="3">The sequence shown here is derived from an EMBL/GenBank/DDBJ whole genome shotgun (WGS) entry which is preliminary data.</text>
</comment>
<dbReference type="InterPro" id="IPR000219">
    <property type="entry name" value="DH_dom"/>
</dbReference>
<sequence>MSSPTPPPMAHSASSNSVYLTPRNRLSPSLRSPSPANSVSSRVEMFEARVATSSNHSSPLLNGSSPRPSLSTRGSFAVPRPSIAELWPGEIGLDRRESKEELGEEAGVAGIGLELAPARAIRDFTPTSDDSVHTTKASFPTSTSGSLGPRQTGPSSPGPSRIPRRTPVSSPTPPSRSPGPSRSGSLQQLASNSPSRIPTSRSSPRPPRSRDPVASNPSEVASHPPPGASHLHLPPDQAEGEAGRSVGMGSRRPSYQIDPATGSRRLSAASLGSPGRRPKGPRSHKSRSSITSMSSVASDATSAGASASASASASEAERPTSRTGGMGGEPSSNREENVDGVSRQFTENSLSPGTSRIPQPIGARSPSMKLVRPAIATRTTSRDSLVSGGDEPTPTNRTAAADSPGQTEGDMVGTVPPPGARRASQNIILGKPTRSPIRPKMDPARRPSAAIPPPPGEILSPSPRKVTKPFPRSPSDSSSPPTPNPTQRRGGVSVLRSGASGAGGTSPTSLPSPTRPRRPANRSTVTPPRQSPRGSPRSTPKSSPKSSPRPPSTPTLSSPPSRLERKSPGGKSPGLTIKTGPPPAASSAHRPPSSISVAGDRPSPPVPAKNPLRRLSRTPSGLADRPAVGRSVSGESTAANAGTPTTIQEHGSPVGQEESVVSPVDSTRPVSSASTAPRTPLSPESSSSTSEMDRAVPVLVANEEVRFTSMTIPSMYSQYSEPSSARSTLTGTSLGEGTVGSLDALQPTALPSRHTSFGWGKKRQGVLLEGLVLPGGNRLSQPDLPALEINDKQLPQTPTDTPTTATTDTASAVVSALSTHAASGHALETPQTPTVAQRRLSARSPSMPLLGLGTPPTKVARVLGVNVVPPVRAVTDPPLLPPVMLRSPTTANVQTLPTSPSRIAMSKRAHLIREIATSERAYANDLALVRDAFLPRHLRPTSHHSVGTNGDSTLSPGNISDRSRRSTIYTYQTAETKRSSGHSLSGPWNGSGPTTPLPKSPSDVLVSNGGPYGYFPPSSTASATSLSAQPQPSPRHSSHASTPQLGGRSLSPADMRNVFLNLDQLAAVADELATEFERAIGDDEPGPGVEAREGEGGSDRLGEVFTALASRIRPLFLYYCARQATASARLVELQSDRSQAAYLNDCWSLIKPHTHAWNLDSMLIKPVQRITKYPLLFDDLLSSTTPVHPDYFNIRSASEVARSMALEIDEAKRRKDVVAGAIRKTPVLASKENKPGKAKGLKLFRKDKAGASSVTLANLSSDPGAPADIPPTSLSFYREQVARLEEIDMCVRRVGKEMVLWTSAAREVFVAEEALVKSWGRVVQLDMSDPADKRLAAFRKISHEIIAEVWAGLVSLLDWAGANEKNEEVTEQIIPTLSKLLHTADNPRRVIARRDAKAGDYARYQALHASKKQVDRVLLDSAKDFVALHAQLVEDLPPFMEGYMRIFDLALAAFGRAQAAYFQGVQDGLTRFVHLWIAKPRRPSATANVLSLDDQEAVPDISTGRGIVKAWHDAWAPYAEAMEHFECTRPSRIVSERMRTFNVRPGSRNTSQPGSRSNSPARTPSRPELRHSNSVTSHRSLRGETNGSADRRPRSTSMLGSQGPMSPESEKTFKLLRTSSRPTTSTAPGTGLMLPPPSPSGKALRPNPTPTGDPLNRWSFGLPRISPVSDFDALGLARIRTPGTPPRIPRTYHGRTPSSASVVSDFGGISMSEFGLMDATRSKGTSNYDSIGSSRERTIRLVGSAKAPSPPLPSHGLGLNTTDDIMRTETFGTSGTGSQRHHRPKRTHAVEDAGDGWRNEPVLYQCAAVADFDPSKHGEKRYRKLRFLPIITGDLIDVFYEVGRIDELPSFPYVNVGVDNDGVFLEPLTA</sequence>
<feature type="compositionally biased region" description="Low complexity" evidence="1">
    <location>
        <begin position="495"/>
        <end position="512"/>
    </location>
</feature>
<feature type="region of interest" description="Disordered" evidence="1">
    <location>
        <begin position="89"/>
        <end position="695"/>
    </location>
</feature>
<dbReference type="EMBL" id="RSCD01000018">
    <property type="protein sequence ID" value="RSH87139.1"/>
    <property type="molecule type" value="Genomic_DNA"/>
</dbReference>
<feature type="compositionally biased region" description="Low complexity" evidence="1">
    <location>
        <begin position="727"/>
        <end position="740"/>
    </location>
</feature>
<dbReference type="GO" id="GO:0005737">
    <property type="term" value="C:cytoplasm"/>
    <property type="evidence" value="ECO:0007669"/>
    <property type="project" value="TreeGrafter"/>
</dbReference>
<dbReference type="STRING" id="1890683.A0A427Y7S9"/>
<dbReference type="SUPFAM" id="SSF48065">
    <property type="entry name" value="DBL homology domain (DH-domain)"/>
    <property type="match status" value="1"/>
</dbReference>
<feature type="compositionally biased region" description="Low complexity" evidence="1">
    <location>
        <begin position="1016"/>
        <end position="1030"/>
    </location>
</feature>
<dbReference type="Pfam" id="PF00621">
    <property type="entry name" value="RhoGEF"/>
    <property type="match status" value="1"/>
</dbReference>
<dbReference type="GO" id="GO:0031991">
    <property type="term" value="P:regulation of actomyosin contractile ring contraction"/>
    <property type="evidence" value="ECO:0007669"/>
    <property type="project" value="TreeGrafter"/>
</dbReference>
<feature type="compositionally biased region" description="Low complexity" evidence="1">
    <location>
        <begin position="178"/>
        <end position="203"/>
    </location>
</feature>
<protein>
    <recommendedName>
        <fullName evidence="2">DH domain-containing protein</fullName>
    </recommendedName>
</protein>
<feature type="compositionally biased region" description="Polar residues" evidence="1">
    <location>
        <begin position="343"/>
        <end position="357"/>
    </location>
</feature>
<feature type="region of interest" description="Disordered" evidence="1">
    <location>
        <begin position="1772"/>
        <end position="1793"/>
    </location>
</feature>
<accession>A0A427Y7S9</accession>
<feature type="compositionally biased region" description="Polar residues" evidence="1">
    <location>
        <begin position="717"/>
        <end position="726"/>
    </location>
</feature>
<feature type="compositionally biased region" description="Low complexity" evidence="1">
    <location>
        <begin position="457"/>
        <end position="479"/>
    </location>
</feature>
<name>A0A427Y7S9_9TREE</name>
<feature type="compositionally biased region" description="Polar residues" evidence="1">
    <location>
        <begin position="1547"/>
        <end position="1562"/>
    </location>
</feature>
<feature type="region of interest" description="Disordered" evidence="1">
    <location>
        <begin position="1"/>
        <end position="76"/>
    </location>
</feature>
<evidence type="ECO:0000313" key="4">
    <source>
        <dbReference type="Proteomes" id="UP000279259"/>
    </source>
</evidence>
<feature type="compositionally biased region" description="Polar residues" evidence="1">
    <location>
        <begin position="664"/>
        <end position="677"/>
    </location>
</feature>
<feature type="compositionally biased region" description="Low complexity" evidence="1">
    <location>
        <begin position="1617"/>
        <end position="1631"/>
    </location>
</feature>
<feature type="compositionally biased region" description="Polar residues" evidence="1">
    <location>
        <begin position="51"/>
        <end position="74"/>
    </location>
</feature>
<dbReference type="Gene3D" id="1.20.1270.60">
    <property type="entry name" value="Arfaptin homology (AH) domain/BAR domain"/>
    <property type="match status" value="1"/>
</dbReference>
<feature type="region of interest" description="Disordered" evidence="1">
    <location>
        <begin position="717"/>
        <end position="740"/>
    </location>
</feature>
<feature type="compositionally biased region" description="Low complexity" evidence="1">
    <location>
        <begin position="152"/>
        <end position="169"/>
    </location>
</feature>
<dbReference type="Gene3D" id="1.20.900.10">
    <property type="entry name" value="Dbl homology (DH) domain"/>
    <property type="match status" value="1"/>
</dbReference>
<feature type="compositionally biased region" description="Polar residues" evidence="1">
    <location>
        <begin position="1572"/>
        <end position="1588"/>
    </location>
</feature>
<dbReference type="PANTHER" id="PTHR22834">
    <property type="entry name" value="NUCLEAR FUSION PROTEIN FUS2"/>
    <property type="match status" value="1"/>
</dbReference>
<dbReference type="PANTHER" id="PTHR22834:SF20">
    <property type="entry name" value="SH3 DOMAIN-CONTAINING PROTEIN"/>
    <property type="match status" value="1"/>
</dbReference>
<dbReference type="OrthoDB" id="10256089at2759"/>
<feature type="domain" description="DH" evidence="2">
    <location>
        <begin position="907"/>
        <end position="1211"/>
    </location>
</feature>
<feature type="compositionally biased region" description="Polar residues" evidence="1">
    <location>
        <begin position="125"/>
        <end position="146"/>
    </location>
</feature>
<dbReference type="SUPFAM" id="SSF103657">
    <property type="entry name" value="BAR/IMD domain-like"/>
    <property type="match status" value="1"/>
</dbReference>
<feature type="compositionally biased region" description="Polar residues" evidence="1">
    <location>
        <begin position="943"/>
        <end position="974"/>
    </location>
</feature>
<feature type="compositionally biased region" description="Low complexity" evidence="1">
    <location>
        <begin position="679"/>
        <end position="690"/>
    </location>
</feature>
<proteinExistence type="predicted"/>
<evidence type="ECO:0000313" key="3">
    <source>
        <dbReference type="EMBL" id="RSH87139.1"/>
    </source>
</evidence>
<keyword evidence="4" id="KW-1185">Reference proteome</keyword>
<organism evidence="3 4">
    <name type="scientific">Saitozyma podzolica</name>
    <dbReference type="NCBI Taxonomy" id="1890683"/>
    <lineage>
        <taxon>Eukaryota</taxon>
        <taxon>Fungi</taxon>
        <taxon>Dikarya</taxon>
        <taxon>Basidiomycota</taxon>
        <taxon>Agaricomycotina</taxon>
        <taxon>Tremellomycetes</taxon>
        <taxon>Tremellales</taxon>
        <taxon>Trimorphomycetaceae</taxon>
        <taxon>Saitozyma</taxon>
    </lineage>
</organism>
<feature type="compositionally biased region" description="Low complexity" evidence="1">
    <location>
        <begin position="585"/>
        <end position="596"/>
    </location>
</feature>
<feature type="compositionally biased region" description="Polar residues" evidence="1">
    <location>
        <begin position="981"/>
        <end position="994"/>
    </location>
</feature>
<evidence type="ECO:0000259" key="2">
    <source>
        <dbReference type="PROSITE" id="PS50010"/>
    </source>
</evidence>
<gene>
    <name evidence="3" type="ORF">EHS25_003630</name>
</gene>
<feature type="compositionally biased region" description="Low complexity" evidence="1">
    <location>
        <begin position="527"/>
        <end position="546"/>
    </location>
</feature>
<evidence type="ECO:0000256" key="1">
    <source>
        <dbReference type="SAM" id="MobiDB-lite"/>
    </source>
</evidence>
<feature type="region of interest" description="Disordered" evidence="1">
    <location>
        <begin position="1539"/>
        <end position="1652"/>
    </location>
</feature>
<reference evidence="3 4" key="1">
    <citation type="submission" date="2018-11" db="EMBL/GenBank/DDBJ databases">
        <title>Genome sequence of Saitozyma podzolica DSM 27192.</title>
        <authorList>
            <person name="Aliyu H."/>
            <person name="Gorte O."/>
            <person name="Ochsenreither K."/>
        </authorList>
    </citation>
    <scope>NUCLEOTIDE SEQUENCE [LARGE SCALE GENOMIC DNA]</scope>
    <source>
        <strain evidence="3 4">DSM 27192</strain>
    </source>
</reference>
<dbReference type="GO" id="GO:0032955">
    <property type="term" value="P:regulation of division septum assembly"/>
    <property type="evidence" value="ECO:0007669"/>
    <property type="project" value="TreeGrafter"/>
</dbReference>
<dbReference type="Proteomes" id="UP000279259">
    <property type="component" value="Unassembled WGS sequence"/>
</dbReference>
<feature type="compositionally biased region" description="Low complexity" evidence="1">
    <location>
        <begin position="294"/>
        <end position="314"/>
    </location>
</feature>
<feature type="region of interest" description="Disordered" evidence="1">
    <location>
        <begin position="940"/>
        <end position="1050"/>
    </location>
</feature>
<dbReference type="SMART" id="SM00325">
    <property type="entry name" value="RhoGEF"/>
    <property type="match status" value="1"/>
</dbReference>
<feature type="compositionally biased region" description="Low complexity" evidence="1">
    <location>
        <begin position="20"/>
        <end position="35"/>
    </location>
</feature>
<dbReference type="InterPro" id="IPR035899">
    <property type="entry name" value="DBL_dom_sf"/>
</dbReference>
<dbReference type="PROSITE" id="PS50010">
    <property type="entry name" value="DH_2"/>
    <property type="match status" value="1"/>
</dbReference>
<dbReference type="GO" id="GO:0005085">
    <property type="term" value="F:guanyl-nucleotide exchange factor activity"/>
    <property type="evidence" value="ECO:0007669"/>
    <property type="project" value="InterPro"/>
</dbReference>
<feature type="compositionally biased region" description="Basic residues" evidence="1">
    <location>
        <begin position="276"/>
        <end position="287"/>
    </location>
</feature>
<feature type="compositionally biased region" description="Polar residues" evidence="1">
    <location>
        <begin position="1595"/>
        <end position="1604"/>
    </location>
</feature>
<dbReference type="InterPro" id="IPR051492">
    <property type="entry name" value="Dynamin-Rho_GEF"/>
</dbReference>
<feature type="compositionally biased region" description="Polar residues" evidence="1">
    <location>
        <begin position="633"/>
        <end position="649"/>
    </location>
</feature>
<feature type="region of interest" description="Disordered" evidence="1">
    <location>
        <begin position="1678"/>
        <end position="1701"/>
    </location>
</feature>